<dbReference type="InterPro" id="IPR027417">
    <property type="entry name" value="P-loop_NTPase"/>
</dbReference>
<dbReference type="Gene3D" id="3.40.50.300">
    <property type="entry name" value="P-loop containing nucleotide triphosphate hydrolases"/>
    <property type="match status" value="2"/>
</dbReference>
<dbReference type="SUPFAM" id="SSF52540">
    <property type="entry name" value="P-loop containing nucleoside triphosphate hydrolases"/>
    <property type="match status" value="1"/>
</dbReference>
<evidence type="ECO:0000256" key="9">
    <source>
        <dbReference type="ARBA" id="ARBA00048988"/>
    </source>
</evidence>
<dbReference type="RefSeq" id="WP_271282307.1">
    <property type="nucleotide sequence ID" value="NZ_JAMGZK010000046.1"/>
</dbReference>
<comment type="similarity">
    <text evidence="1">Belongs to the helicase family. UvrD subfamily.</text>
</comment>
<keyword evidence="13" id="KW-1185">Reference proteome</keyword>
<evidence type="ECO:0000256" key="4">
    <source>
        <dbReference type="ARBA" id="ARBA00022806"/>
    </source>
</evidence>
<evidence type="ECO:0000256" key="1">
    <source>
        <dbReference type="ARBA" id="ARBA00009922"/>
    </source>
</evidence>
<evidence type="ECO:0000256" key="5">
    <source>
        <dbReference type="ARBA" id="ARBA00022840"/>
    </source>
</evidence>
<evidence type="ECO:0000256" key="2">
    <source>
        <dbReference type="ARBA" id="ARBA00022741"/>
    </source>
</evidence>
<dbReference type="EC" id="5.6.2.4" evidence="8"/>
<comment type="catalytic activity">
    <reaction evidence="9">
        <text>ATP + H2O = ADP + phosphate + H(+)</text>
        <dbReference type="Rhea" id="RHEA:13065"/>
        <dbReference type="ChEBI" id="CHEBI:15377"/>
        <dbReference type="ChEBI" id="CHEBI:15378"/>
        <dbReference type="ChEBI" id="CHEBI:30616"/>
        <dbReference type="ChEBI" id="CHEBI:43474"/>
        <dbReference type="ChEBI" id="CHEBI:456216"/>
        <dbReference type="EC" id="5.6.2.4"/>
    </reaction>
</comment>
<evidence type="ECO:0000259" key="11">
    <source>
        <dbReference type="PROSITE" id="PS51198"/>
    </source>
</evidence>
<keyword evidence="3 10" id="KW-0378">Hydrolase</keyword>
<feature type="domain" description="UvrD-like helicase ATP-binding" evidence="11">
    <location>
        <begin position="215"/>
        <end position="516"/>
    </location>
</feature>
<dbReference type="GO" id="GO:0016787">
    <property type="term" value="F:hydrolase activity"/>
    <property type="evidence" value="ECO:0007669"/>
    <property type="project" value="UniProtKB-UniRule"/>
</dbReference>
<dbReference type="InterPro" id="IPR013986">
    <property type="entry name" value="DExx_box_DNA_helicase_dom_sf"/>
</dbReference>
<evidence type="ECO:0000313" key="12">
    <source>
        <dbReference type="EMBL" id="MCU6664650.1"/>
    </source>
</evidence>
<dbReference type="PANTHER" id="PTHR11070:SF45">
    <property type="entry name" value="DNA 3'-5' HELICASE"/>
    <property type="match status" value="1"/>
</dbReference>
<proteinExistence type="inferred from homology"/>
<dbReference type="AlphaFoldDB" id="A0A9J6Q5R5"/>
<dbReference type="InterPro" id="IPR000212">
    <property type="entry name" value="DNA_helicase_UvrD/REP"/>
</dbReference>
<evidence type="ECO:0000256" key="8">
    <source>
        <dbReference type="ARBA" id="ARBA00034808"/>
    </source>
</evidence>
<dbReference type="Pfam" id="PF13361">
    <property type="entry name" value="UvrD_C"/>
    <property type="match status" value="1"/>
</dbReference>
<evidence type="ECO:0000256" key="10">
    <source>
        <dbReference type="PROSITE-ProRule" id="PRU00560"/>
    </source>
</evidence>
<evidence type="ECO:0000313" key="13">
    <source>
        <dbReference type="Proteomes" id="UP001063816"/>
    </source>
</evidence>
<dbReference type="EMBL" id="JAMGZK010000046">
    <property type="protein sequence ID" value="MCU6664650.1"/>
    <property type="molecule type" value="Genomic_DNA"/>
</dbReference>
<name>A0A9J6Q5R5_9ENTR</name>
<dbReference type="GO" id="GO:0005829">
    <property type="term" value="C:cytosol"/>
    <property type="evidence" value="ECO:0007669"/>
    <property type="project" value="TreeGrafter"/>
</dbReference>
<dbReference type="Pfam" id="PF00580">
    <property type="entry name" value="UvrD-helicase"/>
    <property type="match status" value="1"/>
</dbReference>
<evidence type="ECO:0000256" key="6">
    <source>
        <dbReference type="ARBA" id="ARBA00023235"/>
    </source>
</evidence>
<evidence type="ECO:0000256" key="3">
    <source>
        <dbReference type="ARBA" id="ARBA00022801"/>
    </source>
</evidence>
<dbReference type="InterPro" id="IPR014017">
    <property type="entry name" value="DNA_helicase_UvrD-like_C"/>
</dbReference>
<comment type="catalytic activity">
    <reaction evidence="7">
        <text>Couples ATP hydrolysis with the unwinding of duplex DNA by translocating in the 3'-5' direction.</text>
        <dbReference type="EC" id="5.6.2.4"/>
    </reaction>
</comment>
<dbReference type="PROSITE" id="PS51198">
    <property type="entry name" value="UVRD_HELICASE_ATP_BIND"/>
    <property type="match status" value="1"/>
</dbReference>
<dbReference type="InterPro" id="IPR035093">
    <property type="entry name" value="RelE/ParE_toxin_dom_sf"/>
</dbReference>
<keyword evidence="5 10" id="KW-0067">ATP-binding</keyword>
<accession>A0A9J6Q5R5</accession>
<organism evidence="12 13">
    <name type="scientific">Silvania hatchlandensis</name>
    <dbReference type="NCBI Taxonomy" id="2926469"/>
    <lineage>
        <taxon>Bacteria</taxon>
        <taxon>Pseudomonadati</taxon>
        <taxon>Pseudomonadota</taxon>
        <taxon>Gammaproteobacteria</taxon>
        <taxon>Enterobacterales</taxon>
        <taxon>Enterobacteriaceae</taxon>
        <taxon>Silvania</taxon>
    </lineage>
</organism>
<dbReference type="Proteomes" id="UP001063816">
    <property type="component" value="Unassembled WGS sequence"/>
</dbReference>
<dbReference type="PANTHER" id="PTHR11070">
    <property type="entry name" value="UVRD / RECB / PCRA DNA HELICASE FAMILY MEMBER"/>
    <property type="match status" value="1"/>
</dbReference>
<dbReference type="GO" id="GO:0043138">
    <property type="term" value="F:3'-5' DNA helicase activity"/>
    <property type="evidence" value="ECO:0007669"/>
    <property type="project" value="UniProtKB-EC"/>
</dbReference>
<reference evidence="12" key="1">
    <citation type="submission" date="2022-05" db="EMBL/GenBank/DDBJ databases">
        <title>Description of a novel species of Leclercia; Leclercia tamurae and the Proposal for a Novel Genus Silvania gen. nov. Containing Two Novel Species Silvania hatchlandensis sp. nov. and Silvania confinis sp. nov. Isolated from the Rhizosphere of Oak.</title>
        <authorList>
            <person name="Maddock D.W."/>
            <person name="Brady C.L."/>
            <person name="Denman S."/>
            <person name="Arnold D."/>
        </authorList>
    </citation>
    <scope>NUCLEOTIDE SEQUENCE</scope>
    <source>
        <strain evidence="12">H19S6</strain>
    </source>
</reference>
<evidence type="ECO:0000256" key="7">
    <source>
        <dbReference type="ARBA" id="ARBA00034617"/>
    </source>
</evidence>
<dbReference type="InterPro" id="IPR014016">
    <property type="entry name" value="UvrD-like_ATP-bd"/>
</dbReference>
<dbReference type="GO" id="GO:0000725">
    <property type="term" value="P:recombinational repair"/>
    <property type="evidence" value="ECO:0007669"/>
    <property type="project" value="TreeGrafter"/>
</dbReference>
<feature type="binding site" evidence="10">
    <location>
        <begin position="236"/>
        <end position="243"/>
    </location>
    <ligand>
        <name>ATP</name>
        <dbReference type="ChEBI" id="CHEBI:30616"/>
    </ligand>
</feature>
<comment type="caution">
    <text evidence="12">The sequence shown here is derived from an EMBL/GenBank/DDBJ whole genome shotgun (WGS) entry which is preliminary data.</text>
</comment>
<dbReference type="GO" id="GO:0005524">
    <property type="term" value="F:ATP binding"/>
    <property type="evidence" value="ECO:0007669"/>
    <property type="project" value="UniProtKB-UniRule"/>
</dbReference>
<dbReference type="GO" id="GO:0003677">
    <property type="term" value="F:DNA binding"/>
    <property type="evidence" value="ECO:0007669"/>
    <property type="project" value="InterPro"/>
</dbReference>
<sequence>MVWTIEFTAQFEKELKQLTTAMGTAWLSELDNIKDYPFNVNASSLKEGNPSKGYRWRKGELTINFRLQLSSSSILLISANQLKNKTPLKAVDETSQGMLSQLLKSIAQLKDTAPTQDLLDAGGIENLPVTIEEILLDQSDLYLLSIPDHYHPYILECNSFELARARGVPADICDRIEEYVRSPSQHQIGRIYSLSHQDSLLSIACEPLRKFLAVLDPQQKSIVDKSISAGPMLIRGGPGTGKTLINLARINKIREEEESKTLLNAGQIRVGFITFNKALSLSAKSMYDNISKKTANVKVEFKTLDSITYQLGSKITSSQPEIASQKNQIDCLRHIVSSLGESAEETSYIATIVQRRGWAFILEEFEQIIVGNNLLELTDYQEFPRKGRKTPLQIKERNAIHLMFKAWIKALRSHNFTTFALRRLKILRAMEKEQLAFQKYDFLFVDELQDLSVVAIRIVTRLVSDVRFLTFTADTAQSIYLKSPSWNGIYPDLRFHAGNSFILRNSYRMTKQIAKAIQPLRLNAGDAEKDDDGINNAVFSGELPYWVHSPAEKHLSYTADIISRLINVLKINPGQIAIMVPDIKLTESAMSQMSSAGIAAETVNRANAIDLDAPHVHILTPHAAKGLEFPFVFALYVTSDKYPQKAALLNCMDELQQSEEMDKAKRLLYVALSRAARSLWMFTDNRSPCLFLQDLNQQDWNRQILS</sequence>
<keyword evidence="4 10" id="KW-0347">Helicase</keyword>
<keyword evidence="2 10" id="KW-0547">Nucleotide-binding</keyword>
<keyword evidence="6" id="KW-0413">Isomerase</keyword>
<dbReference type="Gene3D" id="3.30.2310.20">
    <property type="entry name" value="RelE-like"/>
    <property type="match status" value="1"/>
</dbReference>
<gene>
    <name evidence="12" type="ORF">M8014_09910</name>
</gene>
<dbReference type="Gene3D" id="1.10.10.160">
    <property type="match status" value="1"/>
</dbReference>
<protein>
    <recommendedName>
        <fullName evidence="8">DNA 3'-5' helicase</fullName>
        <ecNumber evidence="8">5.6.2.4</ecNumber>
    </recommendedName>
</protein>